<dbReference type="Gene3D" id="3.40.50.1100">
    <property type="match status" value="2"/>
</dbReference>
<keyword evidence="16" id="KW-0456">Lyase</keyword>
<evidence type="ECO:0000256" key="10">
    <source>
        <dbReference type="ARBA" id="ARBA00022605"/>
    </source>
</evidence>
<dbReference type="Pfam" id="PF00291">
    <property type="entry name" value="PALP"/>
    <property type="match status" value="1"/>
</dbReference>
<dbReference type="NCBIfam" id="TIGR00260">
    <property type="entry name" value="thrC"/>
    <property type="match status" value="1"/>
</dbReference>
<evidence type="ECO:0000256" key="4">
    <source>
        <dbReference type="ARBA" id="ARBA00004979"/>
    </source>
</evidence>
<evidence type="ECO:0000256" key="15">
    <source>
        <dbReference type="ARBA" id="ARBA00022946"/>
    </source>
</evidence>
<evidence type="ECO:0000256" key="2">
    <source>
        <dbReference type="ARBA" id="ARBA00003648"/>
    </source>
</evidence>
<keyword evidence="11" id="KW-0934">Plastid</keyword>
<evidence type="ECO:0000256" key="9">
    <source>
        <dbReference type="ARBA" id="ARBA00022533"/>
    </source>
</evidence>
<comment type="similarity">
    <text evidence="5">Belongs to the threonine synthase family.</text>
</comment>
<dbReference type="GO" id="GO:0004795">
    <property type="term" value="F:threonine synthase activity"/>
    <property type="evidence" value="ECO:0007669"/>
    <property type="project" value="UniProtKB-EC"/>
</dbReference>
<gene>
    <name evidence="20" type="ORF">G2W53_038930</name>
</gene>
<comment type="subunit">
    <text evidence="6">Homodimer.</text>
</comment>
<keyword evidence="15" id="KW-0809">Transit peptide</keyword>
<comment type="pathway">
    <text evidence="4">Amino-acid biosynthesis; L-threonine biosynthesis; L-threonine from L-aspartate: step 5/5.</text>
</comment>
<feature type="domain" description="Tryptophan synthase beta chain-like PALP" evidence="19">
    <location>
        <begin position="153"/>
        <end position="460"/>
    </location>
</feature>
<evidence type="ECO:0000256" key="5">
    <source>
        <dbReference type="ARBA" id="ARBA00005517"/>
    </source>
</evidence>
<evidence type="ECO:0000256" key="12">
    <source>
        <dbReference type="ARBA" id="ARBA00022691"/>
    </source>
</evidence>
<comment type="catalytic activity">
    <reaction evidence="17">
        <text>O-phospho-L-homoserine + H2O = L-threonine + phosphate</text>
        <dbReference type="Rhea" id="RHEA:10840"/>
        <dbReference type="ChEBI" id="CHEBI:15377"/>
        <dbReference type="ChEBI" id="CHEBI:43474"/>
        <dbReference type="ChEBI" id="CHEBI:57590"/>
        <dbReference type="ChEBI" id="CHEBI:57926"/>
        <dbReference type="EC" id="4.2.3.1"/>
    </reaction>
</comment>
<dbReference type="GO" id="GO:0009088">
    <property type="term" value="P:threonine biosynthetic process"/>
    <property type="evidence" value="ECO:0007669"/>
    <property type="project" value="UniProtKB-KW"/>
</dbReference>
<dbReference type="FunFam" id="3.40.50.1100:FF:000030">
    <property type="entry name" value="Threonine synthase 1, chloroplastic"/>
    <property type="match status" value="1"/>
</dbReference>
<evidence type="ECO:0000313" key="21">
    <source>
        <dbReference type="Proteomes" id="UP000634136"/>
    </source>
</evidence>
<sequence>MALSSTFSPSFSPLTPKTRLIRRRSATKITCTSSSYPAPAKNHRPAEENIKDEARRLRSESSDHHSFTAKYVPFNAEFNSPEWYSLDDIVYRSRAGGLLDVQHDMDALRKFDGAYWKSLFDSRVGKTTWPYGSGVWSKKEWVLPEIDPDDVVSAFEGNTNLFWAERFGKQHLNMNDLWVKYCGISHTGSFKDLGMTVLVSQVNRLRKLNRPIVGVGCASTGDTSAALSAYCAAAGIPSIVFLPANKISTAQLIQPIANKALVLSIDTDFDGCMKLIREITAELPIYLANSLNSLRIEGQKTAAIEILQQFDWEVPDWVIVPGGNLGNIYAFYKGFKMCKDLGLVNRIPRLVCAQASNANPLYKYYRSGWKEYEPVKAKTTFASAIQIGDPVSIERAVCALKNADGIVEEASEEELMDAMALADSTGMFICPHTGVALTALMKLRKSGVIGAGDRTVVVSTAHGLKFTQCKTDYHSGSVPARPNSKRLDPFSLY</sequence>
<evidence type="ECO:0000256" key="8">
    <source>
        <dbReference type="ARBA" id="ARBA00022528"/>
    </source>
</evidence>
<keyword evidence="9" id="KW-0021">Allosteric enzyme</keyword>
<dbReference type="InterPro" id="IPR050214">
    <property type="entry name" value="Cys_Synth/Cystath_Beta-Synth"/>
</dbReference>
<comment type="cofactor">
    <cofactor evidence="1 18">
        <name>pyridoxal 5'-phosphate</name>
        <dbReference type="ChEBI" id="CHEBI:597326"/>
    </cofactor>
</comment>
<dbReference type="GO" id="GO:0009507">
    <property type="term" value="C:chloroplast"/>
    <property type="evidence" value="ECO:0007669"/>
    <property type="project" value="UniProtKB-SubCell"/>
</dbReference>
<keyword evidence="12" id="KW-0949">S-adenosyl-L-methionine</keyword>
<feature type="modified residue" description="N6-(pyridoxal phosphate)lysine" evidence="18">
    <location>
        <position position="191"/>
    </location>
</feature>
<dbReference type="InterPro" id="IPR004450">
    <property type="entry name" value="Thr_synthase-like"/>
</dbReference>
<keyword evidence="13" id="KW-0791">Threonine biosynthesis</keyword>
<organism evidence="20 21">
    <name type="scientific">Senna tora</name>
    <dbReference type="NCBI Taxonomy" id="362788"/>
    <lineage>
        <taxon>Eukaryota</taxon>
        <taxon>Viridiplantae</taxon>
        <taxon>Streptophyta</taxon>
        <taxon>Embryophyta</taxon>
        <taxon>Tracheophyta</taxon>
        <taxon>Spermatophyta</taxon>
        <taxon>Magnoliopsida</taxon>
        <taxon>eudicotyledons</taxon>
        <taxon>Gunneridae</taxon>
        <taxon>Pentapetalae</taxon>
        <taxon>rosids</taxon>
        <taxon>fabids</taxon>
        <taxon>Fabales</taxon>
        <taxon>Fabaceae</taxon>
        <taxon>Caesalpinioideae</taxon>
        <taxon>Cassia clade</taxon>
        <taxon>Senna</taxon>
    </lineage>
</organism>
<dbReference type="CDD" id="cd01563">
    <property type="entry name" value="Thr-synth_1"/>
    <property type="match status" value="1"/>
</dbReference>
<evidence type="ECO:0000256" key="18">
    <source>
        <dbReference type="PIRSR" id="PIRSR604450-51"/>
    </source>
</evidence>
<dbReference type="InterPro" id="IPR036052">
    <property type="entry name" value="TrpB-like_PALP_sf"/>
</dbReference>
<evidence type="ECO:0000256" key="16">
    <source>
        <dbReference type="ARBA" id="ARBA00023239"/>
    </source>
</evidence>
<evidence type="ECO:0000313" key="20">
    <source>
        <dbReference type="EMBL" id="KAF7806769.1"/>
    </source>
</evidence>
<dbReference type="SUPFAM" id="SSF53686">
    <property type="entry name" value="Tryptophan synthase beta subunit-like PLP-dependent enzymes"/>
    <property type="match status" value="1"/>
</dbReference>
<keyword evidence="10" id="KW-0028">Amino-acid biosynthesis</keyword>
<keyword evidence="8" id="KW-0150">Chloroplast</keyword>
<proteinExistence type="inferred from homology"/>
<dbReference type="InterPro" id="IPR001926">
    <property type="entry name" value="TrpB-like_PALP"/>
</dbReference>
<evidence type="ECO:0000256" key="17">
    <source>
        <dbReference type="ARBA" id="ARBA00049144"/>
    </source>
</evidence>
<evidence type="ECO:0000259" key="19">
    <source>
        <dbReference type="Pfam" id="PF00291"/>
    </source>
</evidence>
<comment type="function">
    <text evidence="2">Catalyzes the gamma-elimination of phosphate from L-phosphohomoserine and the beta-addition of water to produce L-threonine.</text>
</comment>
<evidence type="ECO:0000256" key="1">
    <source>
        <dbReference type="ARBA" id="ARBA00001933"/>
    </source>
</evidence>
<protein>
    <recommendedName>
        <fullName evidence="7">threonine synthase</fullName>
        <ecNumber evidence="7">4.2.3.1</ecNumber>
    </recommendedName>
</protein>
<dbReference type="EMBL" id="JAAIUW010000012">
    <property type="protein sequence ID" value="KAF7806769.1"/>
    <property type="molecule type" value="Genomic_DNA"/>
</dbReference>
<reference evidence="20" key="1">
    <citation type="submission" date="2020-09" db="EMBL/GenBank/DDBJ databases">
        <title>Genome-Enabled Discovery of Anthraquinone Biosynthesis in Senna tora.</title>
        <authorList>
            <person name="Kang S.-H."/>
            <person name="Pandey R.P."/>
            <person name="Lee C.-M."/>
            <person name="Sim J.-S."/>
            <person name="Jeong J.-T."/>
            <person name="Choi B.-S."/>
            <person name="Jung M."/>
            <person name="Ginzburg D."/>
            <person name="Zhao K."/>
            <person name="Won S.Y."/>
            <person name="Oh T.-J."/>
            <person name="Yu Y."/>
            <person name="Kim N.-H."/>
            <person name="Lee O.R."/>
            <person name="Lee T.-H."/>
            <person name="Bashyal P."/>
            <person name="Kim T.-S."/>
            <person name="Lee W.-H."/>
            <person name="Kawkins C."/>
            <person name="Kim C.-K."/>
            <person name="Kim J.S."/>
            <person name="Ahn B.O."/>
            <person name="Rhee S.Y."/>
            <person name="Sohng J.K."/>
        </authorList>
    </citation>
    <scope>NUCLEOTIDE SEQUENCE</scope>
    <source>
        <tissue evidence="20">Leaf</tissue>
    </source>
</reference>
<comment type="subcellular location">
    <subcellularLocation>
        <location evidence="3">Plastid</location>
        <location evidence="3">Chloroplast</location>
    </subcellularLocation>
</comment>
<evidence type="ECO:0000256" key="7">
    <source>
        <dbReference type="ARBA" id="ARBA00013028"/>
    </source>
</evidence>
<keyword evidence="14 18" id="KW-0663">Pyridoxal phosphate</keyword>
<dbReference type="OrthoDB" id="7773036at2759"/>
<evidence type="ECO:0000256" key="6">
    <source>
        <dbReference type="ARBA" id="ARBA00011738"/>
    </source>
</evidence>
<dbReference type="PANTHER" id="PTHR10314">
    <property type="entry name" value="CYSTATHIONINE BETA-SYNTHASE"/>
    <property type="match status" value="1"/>
</dbReference>
<evidence type="ECO:0000256" key="11">
    <source>
        <dbReference type="ARBA" id="ARBA00022640"/>
    </source>
</evidence>
<evidence type="ECO:0000256" key="3">
    <source>
        <dbReference type="ARBA" id="ARBA00004229"/>
    </source>
</evidence>
<accession>A0A834SMH4</accession>
<dbReference type="Proteomes" id="UP000634136">
    <property type="component" value="Unassembled WGS sequence"/>
</dbReference>
<dbReference type="EC" id="4.2.3.1" evidence="7"/>
<evidence type="ECO:0000256" key="14">
    <source>
        <dbReference type="ARBA" id="ARBA00022898"/>
    </source>
</evidence>
<name>A0A834SMH4_9FABA</name>
<dbReference type="AlphaFoldDB" id="A0A834SMH4"/>
<evidence type="ECO:0000256" key="13">
    <source>
        <dbReference type="ARBA" id="ARBA00022697"/>
    </source>
</evidence>
<keyword evidence="21" id="KW-1185">Reference proteome</keyword>
<comment type="caution">
    <text evidence="20">The sequence shown here is derived from an EMBL/GenBank/DDBJ whole genome shotgun (WGS) entry which is preliminary data.</text>
</comment>